<feature type="compositionally biased region" description="Low complexity" evidence="1">
    <location>
        <begin position="27"/>
        <end position="49"/>
    </location>
</feature>
<reference evidence="2" key="1">
    <citation type="journal article" date="2018" name="DNA Res.">
        <title>Multiple hybrid de novo genome assembly of finger millet, an orphan allotetraploid crop.</title>
        <authorList>
            <person name="Hatakeyama M."/>
            <person name="Aluri S."/>
            <person name="Balachadran M.T."/>
            <person name="Sivarajan S.R."/>
            <person name="Patrignani A."/>
            <person name="Gruter S."/>
            <person name="Poveda L."/>
            <person name="Shimizu-Inatsugi R."/>
            <person name="Baeten J."/>
            <person name="Francoijs K.J."/>
            <person name="Nataraja K.N."/>
            <person name="Reddy Y.A.N."/>
            <person name="Phadnis S."/>
            <person name="Ravikumar R.L."/>
            <person name="Schlapbach R."/>
            <person name="Sreeman S.M."/>
            <person name="Shimizu K.K."/>
        </authorList>
    </citation>
    <scope>NUCLEOTIDE SEQUENCE</scope>
</reference>
<name>A0AAV5FHU3_ELECO</name>
<reference evidence="2" key="2">
    <citation type="submission" date="2021-12" db="EMBL/GenBank/DDBJ databases">
        <title>Resequencing data analysis of finger millet.</title>
        <authorList>
            <person name="Hatakeyama M."/>
            <person name="Aluri S."/>
            <person name="Balachadran M.T."/>
            <person name="Sivarajan S.R."/>
            <person name="Poveda L."/>
            <person name="Shimizu-Inatsugi R."/>
            <person name="Schlapbach R."/>
            <person name="Sreeman S.M."/>
            <person name="Shimizu K.K."/>
        </authorList>
    </citation>
    <scope>NUCLEOTIDE SEQUENCE</scope>
</reference>
<protein>
    <submittedName>
        <fullName evidence="2">Uncharacterized protein</fullName>
    </submittedName>
</protein>
<evidence type="ECO:0000313" key="2">
    <source>
        <dbReference type="EMBL" id="GJN33856.1"/>
    </source>
</evidence>
<feature type="region of interest" description="Disordered" evidence="1">
    <location>
        <begin position="1"/>
        <end position="87"/>
    </location>
</feature>
<evidence type="ECO:0000256" key="1">
    <source>
        <dbReference type="SAM" id="MobiDB-lite"/>
    </source>
</evidence>
<dbReference type="AlphaFoldDB" id="A0AAV5FHU3"/>
<evidence type="ECO:0000313" key="3">
    <source>
        <dbReference type="Proteomes" id="UP001054889"/>
    </source>
</evidence>
<dbReference type="Proteomes" id="UP001054889">
    <property type="component" value="Unassembled WGS sequence"/>
</dbReference>
<accession>A0AAV5FHU3</accession>
<sequence length="87" mass="8929">MRLRSLPPCASEMKVMSTPGSTCATHSLASSLPSPPSDDISSSSSSSPAGKSVRTLIDGVTSPLENSATPPRSRGVDAAELPARRYA</sequence>
<keyword evidence="3" id="KW-1185">Reference proteome</keyword>
<dbReference type="EMBL" id="BQKI01000085">
    <property type="protein sequence ID" value="GJN33856.1"/>
    <property type="molecule type" value="Genomic_DNA"/>
</dbReference>
<proteinExistence type="predicted"/>
<comment type="caution">
    <text evidence="2">The sequence shown here is derived from an EMBL/GenBank/DDBJ whole genome shotgun (WGS) entry which is preliminary data.</text>
</comment>
<organism evidence="2 3">
    <name type="scientific">Eleusine coracana subsp. coracana</name>
    <dbReference type="NCBI Taxonomy" id="191504"/>
    <lineage>
        <taxon>Eukaryota</taxon>
        <taxon>Viridiplantae</taxon>
        <taxon>Streptophyta</taxon>
        <taxon>Embryophyta</taxon>
        <taxon>Tracheophyta</taxon>
        <taxon>Spermatophyta</taxon>
        <taxon>Magnoliopsida</taxon>
        <taxon>Liliopsida</taxon>
        <taxon>Poales</taxon>
        <taxon>Poaceae</taxon>
        <taxon>PACMAD clade</taxon>
        <taxon>Chloridoideae</taxon>
        <taxon>Cynodonteae</taxon>
        <taxon>Eleusininae</taxon>
        <taxon>Eleusine</taxon>
    </lineage>
</organism>
<gene>
    <name evidence="2" type="primary">gb22483</name>
    <name evidence="2" type="ORF">PR202_gb22483</name>
</gene>